<name>A0A0G0VPX4_9BACT</name>
<dbReference type="EMBL" id="LCBA01000001">
    <property type="protein sequence ID" value="KKS01707.1"/>
    <property type="molecule type" value="Genomic_DNA"/>
</dbReference>
<evidence type="ECO:0000256" key="7">
    <source>
        <dbReference type="ARBA" id="ARBA00022840"/>
    </source>
</evidence>
<evidence type="ECO:0000256" key="12">
    <source>
        <dbReference type="HAMAP-Rule" id="MF_00176"/>
    </source>
</evidence>
<dbReference type="GO" id="GO:0005524">
    <property type="term" value="F:ATP binding"/>
    <property type="evidence" value="ECO:0007669"/>
    <property type="project" value="UniProtKB-UniRule"/>
</dbReference>
<feature type="domain" description="Aminoacyl-transfer RNA synthetases class-II family profile" evidence="16">
    <location>
        <begin position="130"/>
        <end position="400"/>
    </location>
</feature>
<dbReference type="PANTHER" id="PTHR43697">
    <property type="entry name" value="SERYL-TRNA SYNTHETASE"/>
    <property type="match status" value="1"/>
</dbReference>
<dbReference type="InterPro" id="IPR002317">
    <property type="entry name" value="Ser-tRNA-ligase_type_1"/>
</dbReference>
<dbReference type="EC" id="6.1.1.11" evidence="12"/>
<dbReference type="CDD" id="cd00770">
    <property type="entry name" value="SerRS_core"/>
    <property type="match status" value="1"/>
</dbReference>
<feature type="binding site" evidence="13">
    <location>
        <position position="220"/>
    </location>
    <ligand>
        <name>L-serine</name>
        <dbReference type="ChEBI" id="CHEBI:33384"/>
    </ligand>
</feature>
<comment type="pathway">
    <text evidence="2 12">Aminoacyl-tRNA biosynthesis; selenocysteinyl-tRNA(Sec) biosynthesis; L-seryl-tRNA(Sec) from L-serine and tRNA(Sec): step 1/1.</text>
</comment>
<feature type="binding site" evidence="13">
    <location>
        <position position="251"/>
    </location>
    <ligand>
        <name>L-serine</name>
        <dbReference type="ChEBI" id="CHEBI:33384"/>
    </ligand>
</feature>
<dbReference type="NCBIfam" id="TIGR00414">
    <property type="entry name" value="serS"/>
    <property type="match status" value="1"/>
</dbReference>
<evidence type="ECO:0000256" key="2">
    <source>
        <dbReference type="ARBA" id="ARBA00005045"/>
    </source>
</evidence>
<dbReference type="InterPro" id="IPR002314">
    <property type="entry name" value="aa-tRNA-synt_IIb"/>
</dbReference>
<feature type="binding site" evidence="12 13">
    <location>
        <position position="274"/>
    </location>
    <ligand>
        <name>L-serine</name>
        <dbReference type="ChEBI" id="CHEBI:33384"/>
    </ligand>
</feature>
<keyword evidence="15" id="KW-0175">Coiled coil</keyword>
<dbReference type="InterPro" id="IPR006195">
    <property type="entry name" value="aa-tRNA-synth_II"/>
</dbReference>
<dbReference type="Proteomes" id="UP000033903">
    <property type="component" value="Unassembled WGS sequence"/>
</dbReference>
<feature type="binding site" evidence="12">
    <location>
        <begin position="220"/>
        <end position="222"/>
    </location>
    <ligand>
        <name>L-serine</name>
        <dbReference type="ChEBI" id="CHEBI:33384"/>
    </ligand>
</feature>
<evidence type="ECO:0000256" key="13">
    <source>
        <dbReference type="PIRSR" id="PIRSR001529-1"/>
    </source>
</evidence>
<keyword evidence="5 12" id="KW-0436">Ligase</keyword>
<keyword evidence="4 12" id="KW-0963">Cytoplasm</keyword>
<evidence type="ECO:0000256" key="5">
    <source>
        <dbReference type="ARBA" id="ARBA00022598"/>
    </source>
</evidence>
<comment type="caution">
    <text evidence="17">The sequence shown here is derived from an EMBL/GenBank/DDBJ whole genome shotgun (WGS) entry which is preliminary data.</text>
</comment>
<feature type="binding site" evidence="14">
    <location>
        <begin position="267"/>
        <end position="270"/>
    </location>
    <ligand>
        <name>ATP</name>
        <dbReference type="ChEBI" id="CHEBI:30616"/>
    </ligand>
</feature>
<dbReference type="UniPathway" id="UPA00906">
    <property type="reaction ID" value="UER00895"/>
</dbReference>
<comment type="similarity">
    <text evidence="3 12">Belongs to the class-II aminoacyl-tRNA synthetase family. Type-1 seryl-tRNA synthetase subfamily.</text>
</comment>
<evidence type="ECO:0000256" key="6">
    <source>
        <dbReference type="ARBA" id="ARBA00022741"/>
    </source>
</evidence>
<dbReference type="SUPFAM" id="SSF46589">
    <property type="entry name" value="tRNA-binding arm"/>
    <property type="match status" value="1"/>
</dbReference>
<dbReference type="HAMAP" id="MF_00176">
    <property type="entry name" value="Ser_tRNA_synth_type1"/>
    <property type="match status" value="1"/>
</dbReference>
<evidence type="ECO:0000256" key="9">
    <source>
        <dbReference type="ARBA" id="ARBA00023146"/>
    </source>
</evidence>
<dbReference type="GO" id="GO:0005737">
    <property type="term" value="C:cytoplasm"/>
    <property type="evidence" value="ECO:0007669"/>
    <property type="project" value="UniProtKB-SubCell"/>
</dbReference>
<evidence type="ECO:0000256" key="14">
    <source>
        <dbReference type="PIRSR" id="PIRSR001529-2"/>
    </source>
</evidence>
<gene>
    <name evidence="12" type="primary">serS</name>
    <name evidence="17" type="ORF">UU54_C0001G0019</name>
</gene>
<dbReference type="GO" id="GO:0006434">
    <property type="term" value="P:seryl-tRNA aminoacylation"/>
    <property type="evidence" value="ECO:0007669"/>
    <property type="project" value="UniProtKB-UniRule"/>
</dbReference>
<comment type="function">
    <text evidence="12">Catalyzes the attachment of serine to tRNA(Ser). Is also able to aminoacylate tRNA(Sec) with serine, to form the misacylated tRNA L-seryl-tRNA(Sec), which will be further converted into selenocysteinyl-tRNA(Sec).</text>
</comment>
<dbReference type="InterPro" id="IPR033729">
    <property type="entry name" value="SerRS_core"/>
</dbReference>
<feature type="binding site" evidence="12">
    <location>
        <position position="375"/>
    </location>
    <ligand>
        <name>L-serine</name>
        <dbReference type="ChEBI" id="CHEBI:33384"/>
    </ligand>
</feature>
<evidence type="ECO:0000313" key="17">
    <source>
        <dbReference type="EMBL" id="KKS01707.1"/>
    </source>
</evidence>
<dbReference type="PIRSF" id="PIRSF001529">
    <property type="entry name" value="Ser-tRNA-synth_IIa"/>
    <property type="match status" value="1"/>
</dbReference>
<dbReference type="GO" id="GO:0016260">
    <property type="term" value="P:selenocysteine biosynthetic process"/>
    <property type="evidence" value="ECO:0007669"/>
    <property type="project" value="UniProtKB-UniRule"/>
</dbReference>
<evidence type="ECO:0000256" key="10">
    <source>
        <dbReference type="ARBA" id="ARBA00047929"/>
    </source>
</evidence>
<dbReference type="Gene3D" id="1.10.287.40">
    <property type="entry name" value="Serine-tRNA synthetase, tRNA binding domain"/>
    <property type="match status" value="1"/>
</dbReference>
<dbReference type="SUPFAM" id="SSF55681">
    <property type="entry name" value="Class II aaRS and biotin synthetases"/>
    <property type="match status" value="1"/>
</dbReference>
<evidence type="ECO:0000256" key="1">
    <source>
        <dbReference type="ARBA" id="ARBA00004496"/>
    </source>
</evidence>
<dbReference type="InterPro" id="IPR010978">
    <property type="entry name" value="tRNA-bd_arm"/>
</dbReference>
<reference evidence="17 18" key="1">
    <citation type="journal article" date="2015" name="Nature">
        <title>rRNA introns, odd ribosomes, and small enigmatic genomes across a large radiation of phyla.</title>
        <authorList>
            <person name="Brown C.T."/>
            <person name="Hug L.A."/>
            <person name="Thomas B.C."/>
            <person name="Sharon I."/>
            <person name="Castelle C.J."/>
            <person name="Singh A."/>
            <person name="Wilkins M.J."/>
            <person name="Williams K.H."/>
            <person name="Banfield J.F."/>
        </authorList>
    </citation>
    <scope>NUCLEOTIDE SEQUENCE [LARGE SCALE GENOMIC DNA]</scope>
</reference>
<evidence type="ECO:0000256" key="15">
    <source>
        <dbReference type="SAM" id="Coils"/>
    </source>
</evidence>
<evidence type="ECO:0000256" key="8">
    <source>
        <dbReference type="ARBA" id="ARBA00022917"/>
    </source>
</evidence>
<accession>A0A0G0VPX4</accession>
<keyword evidence="7 12" id="KW-0067">ATP-binding</keyword>
<comment type="catalytic activity">
    <reaction evidence="10 12">
        <text>tRNA(Sec) + L-serine + ATP = L-seryl-tRNA(Sec) + AMP + diphosphate + H(+)</text>
        <dbReference type="Rhea" id="RHEA:42580"/>
        <dbReference type="Rhea" id="RHEA-COMP:9742"/>
        <dbReference type="Rhea" id="RHEA-COMP:10128"/>
        <dbReference type="ChEBI" id="CHEBI:15378"/>
        <dbReference type="ChEBI" id="CHEBI:30616"/>
        <dbReference type="ChEBI" id="CHEBI:33019"/>
        <dbReference type="ChEBI" id="CHEBI:33384"/>
        <dbReference type="ChEBI" id="CHEBI:78442"/>
        <dbReference type="ChEBI" id="CHEBI:78533"/>
        <dbReference type="ChEBI" id="CHEBI:456215"/>
        <dbReference type="EC" id="6.1.1.11"/>
    </reaction>
</comment>
<sequence length="416" mass="48048">MLDIKFIRQNPELIKQAVQKKHVDFDVNRLIAVDARRRELLESSESLKFEQNKRSKGPQSPKDLEELKAIKGKIKVLETELETVQKTFNELMLLVPNVPDESVPEGKSDADNKEIKTWGKLPKFNFTPKDHIELMKELDLVDVERGAKVSGFRGYFLKNEAVILSFALWQLAMEQLLKKGFQPLIAPAIAKEFNFIGTGWLPQGKDEVYKVGEDGFLIGTAEVSVMGYHSDEILKENELPKKYIAFSPCYRSEAGSYGKDTKGILRVHEFYKLEQVVLCKNDHEESVKWHEALTQNAEEMMRALKLPYRIVLNCAGDLGLGQVKKYDLETWMPSQERYRETHSSSYFHDFQSRRLNIKYRDRNNEVHFVHSLNNTALATPRILANIIENYQTKKGTVVIPKVLKKYMQGIREIKKK</sequence>
<dbReference type="Pfam" id="PF02403">
    <property type="entry name" value="Seryl_tRNA_N"/>
    <property type="match status" value="1"/>
</dbReference>
<keyword evidence="6 12" id="KW-0547">Nucleotide-binding</keyword>
<keyword evidence="9 12" id="KW-0030">Aminoacyl-tRNA synthetase</keyword>
<dbReference type="PATRIC" id="fig|1619023.3.peg.21"/>
<dbReference type="InterPro" id="IPR042103">
    <property type="entry name" value="SerRS_1_N_sf"/>
</dbReference>
<comment type="subunit">
    <text evidence="12">Homodimer. The tRNA molecule binds across the dimer.</text>
</comment>
<protein>
    <recommendedName>
        <fullName evidence="12">Serine--tRNA ligase</fullName>
        <ecNumber evidence="12">6.1.1.11</ecNumber>
    </recommendedName>
    <alternativeName>
        <fullName evidence="12">Seryl-tRNA synthetase</fullName>
        <shortName evidence="12">SerRS</shortName>
    </alternativeName>
    <alternativeName>
        <fullName evidence="12">Seryl-tRNA(Ser/Sec) synthetase</fullName>
    </alternativeName>
</protein>
<feature type="binding site" evidence="13">
    <location>
        <position position="373"/>
    </location>
    <ligand>
        <name>L-serine</name>
        <dbReference type="ChEBI" id="CHEBI:33384"/>
    </ligand>
</feature>
<dbReference type="PANTHER" id="PTHR43697:SF1">
    <property type="entry name" value="SERINE--TRNA LIGASE"/>
    <property type="match status" value="1"/>
</dbReference>
<evidence type="ECO:0000256" key="3">
    <source>
        <dbReference type="ARBA" id="ARBA00010728"/>
    </source>
</evidence>
<evidence type="ECO:0000256" key="11">
    <source>
        <dbReference type="ARBA" id="ARBA00048823"/>
    </source>
</evidence>
<dbReference type="InterPro" id="IPR015866">
    <property type="entry name" value="Ser-tRNA-synth_1_N"/>
</dbReference>
<organism evidence="17 18">
    <name type="scientific">Candidatus Yanofskybacteria bacterium GW2011_GWA2_41_22</name>
    <dbReference type="NCBI Taxonomy" id="1619023"/>
    <lineage>
        <taxon>Bacteria</taxon>
        <taxon>Candidatus Yanofskyibacteriota</taxon>
    </lineage>
</organism>
<evidence type="ECO:0000313" key="18">
    <source>
        <dbReference type="Proteomes" id="UP000033903"/>
    </source>
</evidence>
<feature type="coiled-coil region" evidence="15">
    <location>
        <begin position="67"/>
        <end position="94"/>
    </location>
</feature>
<dbReference type="PRINTS" id="PR00981">
    <property type="entry name" value="TRNASYNTHSER"/>
</dbReference>
<dbReference type="PROSITE" id="PS50862">
    <property type="entry name" value="AA_TRNA_LIGASE_II"/>
    <property type="match status" value="1"/>
</dbReference>
<evidence type="ECO:0000256" key="4">
    <source>
        <dbReference type="ARBA" id="ARBA00022490"/>
    </source>
</evidence>
<proteinExistence type="inferred from homology"/>
<dbReference type="InterPro" id="IPR045864">
    <property type="entry name" value="aa-tRNA-synth_II/BPL/LPL"/>
</dbReference>
<dbReference type="GO" id="GO:0004828">
    <property type="term" value="F:serine-tRNA ligase activity"/>
    <property type="evidence" value="ECO:0007669"/>
    <property type="project" value="UniProtKB-UniRule"/>
</dbReference>
<feature type="binding site" evidence="12 14">
    <location>
        <begin position="251"/>
        <end position="253"/>
    </location>
    <ligand>
        <name>ATP</name>
        <dbReference type="ChEBI" id="CHEBI:30616"/>
    </ligand>
</feature>
<dbReference type="AlphaFoldDB" id="A0A0G0VPX4"/>
<feature type="binding site" evidence="12">
    <location>
        <position position="267"/>
    </location>
    <ligand>
        <name>ATP</name>
        <dbReference type="ChEBI" id="CHEBI:30616"/>
    </ligand>
</feature>
<comment type="subcellular location">
    <subcellularLocation>
        <location evidence="1 12">Cytoplasm</location>
    </subcellularLocation>
</comment>
<keyword evidence="8 12" id="KW-0648">Protein biosynthesis</keyword>
<dbReference type="Pfam" id="PF00587">
    <property type="entry name" value="tRNA-synt_2b"/>
    <property type="match status" value="1"/>
</dbReference>
<comment type="catalytic activity">
    <reaction evidence="11 12">
        <text>tRNA(Ser) + L-serine + ATP = L-seryl-tRNA(Ser) + AMP + diphosphate + H(+)</text>
        <dbReference type="Rhea" id="RHEA:12292"/>
        <dbReference type="Rhea" id="RHEA-COMP:9669"/>
        <dbReference type="Rhea" id="RHEA-COMP:9703"/>
        <dbReference type="ChEBI" id="CHEBI:15378"/>
        <dbReference type="ChEBI" id="CHEBI:30616"/>
        <dbReference type="ChEBI" id="CHEBI:33019"/>
        <dbReference type="ChEBI" id="CHEBI:33384"/>
        <dbReference type="ChEBI" id="CHEBI:78442"/>
        <dbReference type="ChEBI" id="CHEBI:78533"/>
        <dbReference type="ChEBI" id="CHEBI:456215"/>
        <dbReference type="EC" id="6.1.1.11"/>
    </reaction>
</comment>
<feature type="binding site" evidence="12 14">
    <location>
        <begin position="340"/>
        <end position="343"/>
    </location>
    <ligand>
        <name>ATP</name>
        <dbReference type="ChEBI" id="CHEBI:30616"/>
    </ligand>
</feature>
<feature type="site" description="Important for serine binding" evidence="13">
    <location>
        <position position="375"/>
    </location>
</feature>
<comment type="domain">
    <text evidence="12">Consists of two distinct domains, a catalytic core and a N-terminal extension that is involved in tRNA binding.</text>
</comment>
<dbReference type="Gene3D" id="3.30.930.10">
    <property type="entry name" value="Bira Bifunctional Protein, Domain 2"/>
    <property type="match status" value="1"/>
</dbReference>
<evidence type="ECO:0000259" key="16">
    <source>
        <dbReference type="PROSITE" id="PS50862"/>
    </source>
</evidence>